<evidence type="ECO:0000256" key="3">
    <source>
        <dbReference type="ARBA" id="ARBA00022729"/>
    </source>
</evidence>
<dbReference type="PROSITE" id="PS00514">
    <property type="entry name" value="FIBRINOGEN_C_1"/>
    <property type="match status" value="1"/>
</dbReference>
<dbReference type="OMA" id="SMAHVEM"/>
<dbReference type="InterPro" id="IPR002181">
    <property type="entry name" value="Fibrinogen_a/b/g_C_dom"/>
</dbReference>
<evidence type="ECO:0000256" key="2">
    <source>
        <dbReference type="ARBA" id="ARBA00022525"/>
    </source>
</evidence>
<keyword evidence="5" id="KW-1015">Disulfide bond</keyword>
<feature type="compositionally biased region" description="Pro residues" evidence="7">
    <location>
        <begin position="94"/>
        <end position="104"/>
    </location>
</feature>
<keyword evidence="4" id="KW-0175">Coiled coil</keyword>
<dbReference type="OrthoDB" id="6121066at2759"/>
<dbReference type="PANTHER" id="PTHR47221">
    <property type="entry name" value="FIBRINOGEN ALPHA CHAIN"/>
    <property type="match status" value="1"/>
</dbReference>
<dbReference type="InterPro" id="IPR020837">
    <property type="entry name" value="Fibrinogen_CS"/>
</dbReference>
<feature type="signal peptide" evidence="8">
    <location>
        <begin position="1"/>
        <end position="20"/>
    </location>
</feature>
<keyword evidence="2" id="KW-0964">Secreted</keyword>
<evidence type="ECO:0000256" key="6">
    <source>
        <dbReference type="ARBA" id="ARBA00023180"/>
    </source>
</evidence>
<dbReference type="Proteomes" id="UP000005408">
    <property type="component" value="Unassembled WGS sequence"/>
</dbReference>
<evidence type="ECO:0000256" key="1">
    <source>
        <dbReference type="ARBA" id="ARBA00004613"/>
    </source>
</evidence>
<keyword evidence="6" id="KW-0325">Glycoprotein</keyword>
<evidence type="ECO:0000256" key="5">
    <source>
        <dbReference type="ARBA" id="ARBA00023157"/>
    </source>
</evidence>
<accession>A0A8W8LRN6</accession>
<name>A0A8W8LRN6_MAGGI</name>
<dbReference type="Pfam" id="PF00147">
    <property type="entry name" value="Fibrinogen_C"/>
    <property type="match status" value="1"/>
</dbReference>
<evidence type="ECO:0000313" key="11">
    <source>
        <dbReference type="Proteomes" id="UP000005408"/>
    </source>
</evidence>
<dbReference type="PROSITE" id="PS51406">
    <property type="entry name" value="FIBRINOGEN_C_2"/>
    <property type="match status" value="1"/>
</dbReference>
<reference evidence="10" key="1">
    <citation type="submission" date="2022-08" db="UniProtKB">
        <authorList>
            <consortium name="EnsemblMetazoa"/>
        </authorList>
    </citation>
    <scope>IDENTIFICATION</scope>
    <source>
        <strain evidence="10">05x7-T-G4-1.051#20</strain>
    </source>
</reference>
<sequence length="354" mass="39666">MAAIVVICTVLIYAVFFAQCQVYVFENIEEHEQRISILESSTANATTCCSTLKKENGLLKNQNQQLMTMMQNLSLQVLLLQQKVDSLTAVPSTPLAPPTPPPPMTTVSTQQTTTPSTTTTAPTIPRDCADWAAKGETLSGEFEINIEGTTKQVYCDLDHDGGRWTVIQRRRDASVDFNRNWTDYRDGFGDMNSEFWLGNEIIHKLTSAGNNVLNIKLMDWTGNIVYAQYSGFSLDGESKDYTLHVGTYSGTAGDSFNYPQSSLLSHYNHRFSTPDHDRDNSFMNCAQILKSGWWFNSCYSSNLNGDFLKGVPYGPKTNGEVPGQPTLEGTGIEWYPWKQKQYSMAHVEMKIRPV</sequence>
<comment type="subcellular location">
    <subcellularLocation>
        <location evidence="1">Secreted</location>
    </subcellularLocation>
</comment>
<organism evidence="10 11">
    <name type="scientific">Magallana gigas</name>
    <name type="common">Pacific oyster</name>
    <name type="synonym">Crassostrea gigas</name>
    <dbReference type="NCBI Taxonomy" id="29159"/>
    <lineage>
        <taxon>Eukaryota</taxon>
        <taxon>Metazoa</taxon>
        <taxon>Spiralia</taxon>
        <taxon>Lophotrochozoa</taxon>
        <taxon>Mollusca</taxon>
        <taxon>Bivalvia</taxon>
        <taxon>Autobranchia</taxon>
        <taxon>Pteriomorphia</taxon>
        <taxon>Ostreida</taxon>
        <taxon>Ostreoidea</taxon>
        <taxon>Ostreidae</taxon>
        <taxon>Magallana</taxon>
    </lineage>
</organism>
<proteinExistence type="predicted"/>
<dbReference type="SUPFAM" id="SSF56496">
    <property type="entry name" value="Fibrinogen C-terminal domain-like"/>
    <property type="match status" value="1"/>
</dbReference>
<feature type="chain" id="PRO_5036444421" description="Fibrinogen C-terminal domain-containing protein" evidence="8">
    <location>
        <begin position="21"/>
        <end position="354"/>
    </location>
</feature>
<evidence type="ECO:0000313" key="10">
    <source>
        <dbReference type="EnsemblMetazoa" id="G28718.1:cds"/>
    </source>
</evidence>
<dbReference type="GO" id="GO:0005576">
    <property type="term" value="C:extracellular region"/>
    <property type="evidence" value="ECO:0007669"/>
    <property type="project" value="UniProtKB-SubCell"/>
</dbReference>
<evidence type="ECO:0000259" key="9">
    <source>
        <dbReference type="PROSITE" id="PS51406"/>
    </source>
</evidence>
<keyword evidence="11" id="KW-1185">Reference proteome</keyword>
<evidence type="ECO:0000256" key="8">
    <source>
        <dbReference type="SAM" id="SignalP"/>
    </source>
</evidence>
<feature type="domain" description="Fibrinogen C-terminal" evidence="9">
    <location>
        <begin position="119"/>
        <end position="354"/>
    </location>
</feature>
<feature type="compositionally biased region" description="Low complexity" evidence="7">
    <location>
        <begin position="105"/>
        <end position="123"/>
    </location>
</feature>
<dbReference type="SMART" id="SM00186">
    <property type="entry name" value="FBG"/>
    <property type="match status" value="1"/>
</dbReference>
<feature type="region of interest" description="Disordered" evidence="7">
    <location>
        <begin position="90"/>
        <end position="123"/>
    </location>
</feature>
<evidence type="ECO:0000256" key="7">
    <source>
        <dbReference type="SAM" id="MobiDB-lite"/>
    </source>
</evidence>
<dbReference type="InterPro" id="IPR037579">
    <property type="entry name" value="FIB_ANG-like"/>
</dbReference>
<dbReference type="InterPro" id="IPR036056">
    <property type="entry name" value="Fibrinogen-like_C"/>
</dbReference>
<dbReference type="PANTHER" id="PTHR47221:SF6">
    <property type="entry name" value="FIBRINOGEN ALPHA CHAIN"/>
    <property type="match status" value="1"/>
</dbReference>
<keyword evidence="3 8" id="KW-0732">Signal</keyword>
<dbReference type="FunFam" id="3.90.215.10:FF:000001">
    <property type="entry name" value="Tenascin isoform 1"/>
    <property type="match status" value="1"/>
</dbReference>
<dbReference type="CDD" id="cd00087">
    <property type="entry name" value="FReD"/>
    <property type="match status" value="1"/>
</dbReference>
<dbReference type="AlphaFoldDB" id="A0A8W8LRN6"/>
<dbReference type="InterPro" id="IPR014716">
    <property type="entry name" value="Fibrinogen_a/b/g_C_1"/>
</dbReference>
<evidence type="ECO:0000256" key="4">
    <source>
        <dbReference type="ARBA" id="ARBA00023054"/>
    </source>
</evidence>
<dbReference type="EnsemblMetazoa" id="G28718.1">
    <property type="protein sequence ID" value="G28718.1:cds"/>
    <property type="gene ID" value="G28718"/>
</dbReference>
<protein>
    <recommendedName>
        <fullName evidence="9">Fibrinogen C-terminal domain-containing protein</fullName>
    </recommendedName>
</protein>
<dbReference type="Gene3D" id="3.90.215.10">
    <property type="entry name" value="Gamma Fibrinogen, chain A, domain 1"/>
    <property type="match status" value="1"/>
</dbReference>